<evidence type="ECO:0000256" key="1">
    <source>
        <dbReference type="SAM" id="MobiDB-lite"/>
    </source>
</evidence>
<feature type="region of interest" description="Disordered" evidence="1">
    <location>
        <begin position="139"/>
        <end position="159"/>
    </location>
</feature>
<keyword evidence="3" id="KW-1185">Reference proteome</keyword>
<evidence type="ECO:0000313" key="2">
    <source>
        <dbReference type="EMBL" id="ETO04557.1"/>
    </source>
</evidence>
<proteinExistence type="predicted"/>
<gene>
    <name evidence="2" type="ORF">RFI_32840</name>
</gene>
<name>X6LTW0_RETFI</name>
<feature type="region of interest" description="Disordered" evidence="1">
    <location>
        <begin position="209"/>
        <end position="236"/>
    </location>
</feature>
<dbReference type="EMBL" id="ASPP01029214">
    <property type="protein sequence ID" value="ETO04557.1"/>
    <property type="molecule type" value="Genomic_DNA"/>
</dbReference>
<evidence type="ECO:0000313" key="3">
    <source>
        <dbReference type="Proteomes" id="UP000023152"/>
    </source>
</evidence>
<feature type="compositionally biased region" description="Low complexity" evidence="1">
    <location>
        <begin position="142"/>
        <end position="153"/>
    </location>
</feature>
<comment type="caution">
    <text evidence="2">The sequence shown here is derived from an EMBL/GenBank/DDBJ whole genome shotgun (WGS) entry which is preliminary data.</text>
</comment>
<sequence>MTVRVRKRKNLGEQSKSSTVLCSIGKELYPENDSKIDPYSGDGAGKKVVSKKAASKHKDCIKKSQFFDSNMILEAKWPMETRHMQIPVVPRVLEDTSVIPNGEISKNLPAPEAPIAHIAHHVGTEITSNPPTYSSIHIHQAQPTTSEQSTPPTIATGASTPEYSHEQLHDTHMIQMCQMLKSTNVLTNVTHSPQSSGMPSSQIIANQRDFDPPQATDVPPASANGSNSKQSLSNQATLEKLKPPSTIEQQKCNSFQAVRSTRHHSAVVPRHDTDIKEEAVDPRVSCASYTTDAASDTTCPSTLMQSNVIQIAQESATPAGNSNVVPLVVQSDGKMSTFSRPMLQLGNPIKIYARILDVGVFNSSEQYTKVTNNLVATRKGITSKGGNYYPFDKIFVSSVGTIDVIQQ</sequence>
<dbReference type="Proteomes" id="UP000023152">
    <property type="component" value="Unassembled WGS sequence"/>
</dbReference>
<protein>
    <submittedName>
        <fullName evidence="2">Uncharacterized protein</fullName>
    </submittedName>
</protein>
<dbReference type="AlphaFoldDB" id="X6LTW0"/>
<feature type="compositionally biased region" description="Polar residues" evidence="1">
    <location>
        <begin position="223"/>
        <end position="236"/>
    </location>
</feature>
<organism evidence="2 3">
    <name type="scientific">Reticulomyxa filosa</name>
    <dbReference type="NCBI Taxonomy" id="46433"/>
    <lineage>
        <taxon>Eukaryota</taxon>
        <taxon>Sar</taxon>
        <taxon>Rhizaria</taxon>
        <taxon>Retaria</taxon>
        <taxon>Foraminifera</taxon>
        <taxon>Monothalamids</taxon>
        <taxon>Reticulomyxidae</taxon>
        <taxon>Reticulomyxa</taxon>
    </lineage>
</organism>
<feature type="non-terminal residue" evidence="2">
    <location>
        <position position="407"/>
    </location>
</feature>
<reference evidence="2 3" key="1">
    <citation type="journal article" date="2013" name="Curr. Biol.">
        <title>The Genome of the Foraminiferan Reticulomyxa filosa.</title>
        <authorList>
            <person name="Glockner G."/>
            <person name="Hulsmann N."/>
            <person name="Schleicher M."/>
            <person name="Noegel A.A."/>
            <person name="Eichinger L."/>
            <person name="Gallinger C."/>
            <person name="Pawlowski J."/>
            <person name="Sierra R."/>
            <person name="Euteneuer U."/>
            <person name="Pillet L."/>
            <person name="Moustafa A."/>
            <person name="Platzer M."/>
            <person name="Groth M."/>
            <person name="Szafranski K."/>
            <person name="Schliwa M."/>
        </authorList>
    </citation>
    <scope>NUCLEOTIDE SEQUENCE [LARGE SCALE GENOMIC DNA]</scope>
</reference>
<accession>X6LTW0</accession>